<dbReference type="GO" id="GO:0009755">
    <property type="term" value="P:hormone-mediated signaling pathway"/>
    <property type="evidence" value="ECO:0007669"/>
    <property type="project" value="TreeGrafter"/>
</dbReference>
<evidence type="ECO:0000313" key="16">
    <source>
        <dbReference type="Proteomes" id="UP001152803"/>
    </source>
</evidence>
<dbReference type="AlphaFoldDB" id="A0A9Q1DCX8"/>
<dbReference type="InterPro" id="IPR001628">
    <property type="entry name" value="Znf_hrmn_rcpt"/>
</dbReference>
<dbReference type="PROSITE" id="PS51843">
    <property type="entry name" value="NR_LBD"/>
    <property type="match status" value="1"/>
</dbReference>
<comment type="caution">
    <text evidence="15">The sequence shown here is derived from an EMBL/GenBank/DDBJ whole genome shotgun (WGS) entry which is preliminary data.</text>
</comment>
<dbReference type="CDD" id="cd07166">
    <property type="entry name" value="NR_DBD_REV_ERB"/>
    <property type="match status" value="1"/>
</dbReference>
<keyword evidence="8 11" id="KW-0804">Transcription</keyword>
<accession>A0A9Q1DCX8</accession>
<evidence type="ECO:0000313" key="15">
    <source>
        <dbReference type="EMBL" id="KAJ8265679.1"/>
    </source>
</evidence>
<organism evidence="15 16">
    <name type="scientific">Conger conger</name>
    <name type="common">Conger eel</name>
    <name type="synonym">Muraena conger</name>
    <dbReference type="NCBI Taxonomy" id="82655"/>
    <lineage>
        <taxon>Eukaryota</taxon>
        <taxon>Metazoa</taxon>
        <taxon>Chordata</taxon>
        <taxon>Craniata</taxon>
        <taxon>Vertebrata</taxon>
        <taxon>Euteleostomi</taxon>
        <taxon>Actinopterygii</taxon>
        <taxon>Neopterygii</taxon>
        <taxon>Teleostei</taxon>
        <taxon>Anguilliformes</taxon>
        <taxon>Congridae</taxon>
        <taxon>Conger</taxon>
    </lineage>
</organism>
<gene>
    <name evidence="15" type="ORF">COCON_G00147780</name>
</gene>
<proteinExistence type="inferred from homology"/>
<evidence type="ECO:0000256" key="2">
    <source>
        <dbReference type="ARBA" id="ARBA00008092"/>
    </source>
</evidence>
<dbReference type="GO" id="GO:0045944">
    <property type="term" value="P:positive regulation of transcription by RNA polymerase II"/>
    <property type="evidence" value="ECO:0007669"/>
    <property type="project" value="TreeGrafter"/>
</dbReference>
<keyword evidence="10 11" id="KW-0539">Nucleus</keyword>
<dbReference type="GO" id="GO:0000978">
    <property type="term" value="F:RNA polymerase II cis-regulatory region sequence-specific DNA binding"/>
    <property type="evidence" value="ECO:0007669"/>
    <property type="project" value="TreeGrafter"/>
</dbReference>
<evidence type="ECO:0000256" key="7">
    <source>
        <dbReference type="ARBA" id="ARBA00023125"/>
    </source>
</evidence>
<keyword evidence="6 11" id="KW-0805">Transcription regulation</keyword>
<evidence type="ECO:0000259" key="13">
    <source>
        <dbReference type="PROSITE" id="PS51030"/>
    </source>
</evidence>
<evidence type="ECO:0008006" key="17">
    <source>
        <dbReference type="Google" id="ProtNLM"/>
    </source>
</evidence>
<dbReference type="OrthoDB" id="7634782at2759"/>
<dbReference type="InterPro" id="IPR013088">
    <property type="entry name" value="Znf_NHR/GATA"/>
</dbReference>
<dbReference type="SMART" id="SM00430">
    <property type="entry name" value="HOLI"/>
    <property type="match status" value="1"/>
</dbReference>
<dbReference type="FunFam" id="1.10.565.10:FF:000039">
    <property type="entry name" value="Nuclear receptor subfamily 1, group D, member 4b"/>
    <property type="match status" value="1"/>
</dbReference>
<dbReference type="GO" id="GO:0030154">
    <property type="term" value="P:cell differentiation"/>
    <property type="evidence" value="ECO:0007669"/>
    <property type="project" value="TreeGrafter"/>
</dbReference>
<feature type="compositionally biased region" description="Pro residues" evidence="12">
    <location>
        <begin position="215"/>
        <end position="226"/>
    </location>
</feature>
<keyword evidence="9 11" id="KW-0675">Receptor</keyword>
<evidence type="ECO:0000256" key="1">
    <source>
        <dbReference type="ARBA" id="ARBA00004496"/>
    </source>
</evidence>
<dbReference type="InterPro" id="IPR050234">
    <property type="entry name" value="Nuclear_hormone_rcpt_NR1"/>
</dbReference>
<keyword evidence="4 11" id="KW-0863">Zinc-finger</keyword>
<evidence type="ECO:0000259" key="14">
    <source>
        <dbReference type="PROSITE" id="PS51843"/>
    </source>
</evidence>
<keyword evidence="7 11" id="KW-0238">DNA-binding</keyword>
<evidence type="ECO:0000256" key="5">
    <source>
        <dbReference type="ARBA" id="ARBA00022833"/>
    </source>
</evidence>
<evidence type="ECO:0000256" key="10">
    <source>
        <dbReference type="ARBA" id="ARBA00023242"/>
    </source>
</evidence>
<evidence type="ECO:0000256" key="4">
    <source>
        <dbReference type="ARBA" id="ARBA00022771"/>
    </source>
</evidence>
<evidence type="ECO:0000256" key="3">
    <source>
        <dbReference type="ARBA" id="ARBA00022723"/>
    </source>
</evidence>
<dbReference type="FunFam" id="3.30.50.10:FF:000013">
    <property type="entry name" value="Nuclear receptor subfamily 1 group D member 2"/>
    <property type="match status" value="1"/>
</dbReference>
<name>A0A9Q1DCX8_CONCO</name>
<evidence type="ECO:0000256" key="6">
    <source>
        <dbReference type="ARBA" id="ARBA00023015"/>
    </source>
</evidence>
<dbReference type="Proteomes" id="UP001152803">
    <property type="component" value="Unassembled WGS sequence"/>
</dbReference>
<reference evidence="15" key="1">
    <citation type="journal article" date="2023" name="Science">
        <title>Genome structures resolve the early diversification of teleost fishes.</title>
        <authorList>
            <person name="Parey E."/>
            <person name="Louis A."/>
            <person name="Montfort J."/>
            <person name="Bouchez O."/>
            <person name="Roques C."/>
            <person name="Iampietro C."/>
            <person name="Lluch J."/>
            <person name="Castinel A."/>
            <person name="Donnadieu C."/>
            <person name="Desvignes T."/>
            <person name="Floi Bucao C."/>
            <person name="Jouanno E."/>
            <person name="Wen M."/>
            <person name="Mejri S."/>
            <person name="Dirks R."/>
            <person name="Jansen H."/>
            <person name="Henkel C."/>
            <person name="Chen W.J."/>
            <person name="Zahm M."/>
            <person name="Cabau C."/>
            <person name="Klopp C."/>
            <person name="Thompson A.W."/>
            <person name="Robinson-Rechavi M."/>
            <person name="Braasch I."/>
            <person name="Lecointre G."/>
            <person name="Bobe J."/>
            <person name="Postlethwait J.H."/>
            <person name="Berthelot C."/>
            <person name="Roest Crollius H."/>
            <person name="Guiguen Y."/>
        </authorList>
    </citation>
    <scope>NUCLEOTIDE SEQUENCE</scope>
    <source>
        <strain evidence="15">Concon-B</strain>
    </source>
</reference>
<keyword evidence="3 11" id="KW-0479">Metal-binding</keyword>
<dbReference type="GO" id="GO:0005737">
    <property type="term" value="C:cytoplasm"/>
    <property type="evidence" value="ECO:0007669"/>
    <property type="project" value="UniProtKB-SubCell"/>
</dbReference>
<feature type="region of interest" description="Disordered" evidence="12">
    <location>
        <begin position="207"/>
        <end position="232"/>
    </location>
</feature>
<feature type="region of interest" description="Disordered" evidence="12">
    <location>
        <begin position="1"/>
        <end position="42"/>
    </location>
</feature>
<dbReference type="PRINTS" id="PR00047">
    <property type="entry name" value="STROIDFINGER"/>
</dbReference>
<protein>
    <recommendedName>
        <fullName evidence="17">Nuclear receptor subfamily 1 group D member 1</fullName>
    </recommendedName>
</protein>
<dbReference type="PROSITE" id="PS51030">
    <property type="entry name" value="NUCLEAR_REC_DBD_2"/>
    <property type="match status" value="1"/>
</dbReference>
<dbReference type="InterPro" id="IPR001723">
    <property type="entry name" value="Nuclear_hrmn_rcpt"/>
</dbReference>
<keyword evidence="5 11" id="KW-0862">Zinc</keyword>
<dbReference type="GO" id="GO:0005634">
    <property type="term" value="C:nucleus"/>
    <property type="evidence" value="ECO:0007669"/>
    <property type="project" value="UniProtKB-SubCell"/>
</dbReference>
<dbReference type="SUPFAM" id="SSF57716">
    <property type="entry name" value="Glucocorticoid receptor-like (DNA-binding domain)"/>
    <property type="match status" value="1"/>
</dbReference>
<dbReference type="PANTHER" id="PTHR24082">
    <property type="entry name" value="NUCLEAR HORMONE RECEPTOR"/>
    <property type="match status" value="1"/>
</dbReference>
<feature type="domain" description="NR LBD" evidence="14">
    <location>
        <begin position="319"/>
        <end position="561"/>
    </location>
</feature>
<dbReference type="PROSITE" id="PS00031">
    <property type="entry name" value="NUCLEAR_REC_DBD_1"/>
    <property type="match status" value="1"/>
</dbReference>
<dbReference type="GO" id="GO:0000122">
    <property type="term" value="P:negative regulation of transcription by RNA polymerase II"/>
    <property type="evidence" value="ECO:0007669"/>
    <property type="project" value="TreeGrafter"/>
</dbReference>
<keyword evidence="16" id="KW-1185">Reference proteome</keyword>
<dbReference type="EMBL" id="JAFJMO010000010">
    <property type="protein sequence ID" value="KAJ8265679.1"/>
    <property type="molecule type" value="Genomic_DNA"/>
</dbReference>
<dbReference type="GO" id="GO:0008270">
    <property type="term" value="F:zinc ion binding"/>
    <property type="evidence" value="ECO:0007669"/>
    <property type="project" value="UniProtKB-KW"/>
</dbReference>
<sequence length="561" mass="60687">MDSSPGGVILYARSTGSASPGPGSPSSGYQTQSQPSSPEEVSFTELGVLKHRGCPPSPETVFQFPEVTLPPAPAPASATPVTHDNHPIAGKRSTGFTGTFTKAGGMVLLCKVCGDVASGFHYGVHACEGCKGFFRRSIQQNISYKMCVKNEHCLIMRMNRNRCQHCRFRKCLSVGMSRDAVRFGRIPKREKQRLLDEMQNYMNSLNDSASMEIDSPPPPAEAPPSPGDSQSEEAIGAISRAYQDIFVSGQDRLGQNSNHTPPTPQDCPRAPCCAHPPEGSASCPAPGYRTPPCCPASLHDNNPSFAYVDNGRYSLPASSNQSHSQSSVDPPMQTCPANYSSCPAEKSQSQTSCPWRLGTGSKVLACPLNACPVAPADCSSQQVWEAFSQCFTPAVREVVEFAKGIPGFQSLSQHDQVMLLKAGTFQVLMVRFCSLFRPGERALTFLNGQTYPLSVLRALGMGSLLDAMFEFSEKLGALGLQADEMALFMALVLVSADRSGVLNVGAVEQLQERLIRALRSLITRRRPGNSALFPKLLLRLPDLRTLNTLHSDKLLAFRIDP</sequence>
<dbReference type="Gene3D" id="1.10.565.10">
    <property type="entry name" value="Retinoid X Receptor"/>
    <property type="match status" value="1"/>
</dbReference>
<dbReference type="SUPFAM" id="SSF48508">
    <property type="entry name" value="Nuclear receptor ligand-binding domain"/>
    <property type="match status" value="1"/>
</dbReference>
<dbReference type="InterPro" id="IPR000536">
    <property type="entry name" value="Nucl_hrmn_rcpt_lig-bd"/>
</dbReference>
<dbReference type="Pfam" id="PF00105">
    <property type="entry name" value="zf-C4"/>
    <property type="match status" value="1"/>
</dbReference>
<evidence type="ECO:0000256" key="11">
    <source>
        <dbReference type="RuleBase" id="RU004334"/>
    </source>
</evidence>
<dbReference type="PRINTS" id="PR00398">
    <property type="entry name" value="STRDHORMONER"/>
</dbReference>
<dbReference type="InterPro" id="IPR035500">
    <property type="entry name" value="NHR-like_dom_sf"/>
</dbReference>
<feature type="domain" description="Nuclear receptor" evidence="13">
    <location>
        <begin position="107"/>
        <end position="183"/>
    </location>
</feature>
<dbReference type="Pfam" id="PF00104">
    <property type="entry name" value="Hormone_recep"/>
    <property type="match status" value="1"/>
</dbReference>
<dbReference type="PANTHER" id="PTHR24082:SF501">
    <property type="entry name" value="NUCLEAR RECEPTOR SUBFAMILY 1, GROUP D, MEMBER 4A ISOFORM X1"/>
    <property type="match status" value="1"/>
</dbReference>
<dbReference type="Gene3D" id="3.30.50.10">
    <property type="entry name" value="Erythroid Transcription Factor GATA-1, subunit A"/>
    <property type="match status" value="1"/>
</dbReference>
<comment type="subcellular location">
    <subcellularLocation>
        <location evidence="1">Cytoplasm</location>
    </subcellularLocation>
    <subcellularLocation>
        <location evidence="11">Nucleus</location>
    </subcellularLocation>
</comment>
<dbReference type="SMART" id="SM00399">
    <property type="entry name" value="ZnF_C4"/>
    <property type="match status" value="1"/>
</dbReference>
<dbReference type="PRINTS" id="PR00546">
    <property type="entry name" value="THYROIDHORMR"/>
</dbReference>
<dbReference type="GO" id="GO:0004879">
    <property type="term" value="F:nuclear receptor activity"/>
    <property type="evidence" value="ECO:0007669"/>
    <property type="project" value="InterPro"/>
</dbReference>
<dbReference type="InterPro" id="IPR001728">
    <property type="entry name" value="ThyrH_rcpt"/>
</dbReference>
<evidence type="ECO:0000256" key="8">
    <source>
        <dbReference type="ARBA" id="ARBA00023163"/>
    </source>
</evidence>
<evidence type="ECO:0000256" key="9">
    <source>
        <dbReference type="ARBA" id="ARBA00023170"/>
    </source>
</evidence>
<comment type="similarity">
    <text evidence="2">Belongs to the nuclear hormone receptor family. NR1 subfamily.</text>
</comment>
<feature type="compositionally biased region" description="Low complexity" evidence="12">
    <location>
        <begin position="14"/>
        <end position="38"/>
    </location>
</feature>
<evidence type="ECO:0000256" key="12">
    <source>
        <dbReference type="SAM" id="MobiDB-lite"/>
    </source>
</evidence>